<keyword evidence="3" id="KW-0472">Membrane</keyword>
<dbReference type="GO" id="GO:0015485">
    <property type="term" value="F:cholesterol binding"/>
    <property type="evidence" value="ECO:0007669"/>
    <property type="project" value="TreeGrafter"/>
</dbReference>
<dbReference type="Gene3D" id="3.50.50.100">
    <property type="match status" value="1"/>
</dbReference>
<evidence type="ECO:0000256" key="1">
    <source>
        <dbReference type="ARBA" id="ARBA00004167"/>
    </source>
</evidence>
<proteinExistence type="inferred from homology"/>
<comment type="caution">
    <text evidence="4">The sequence shown here is derived from an EMBL/GenBank/DDBJ whole genome shotgun (WGS) entry which is preliminary data.</text>
</comment>
<protein>
    <submittedName>
        <fullName evidence="4">Uncharacterized protein</fullName>
    </submittedName>
</protein>
<dbReference type="SUPFAM" id="SSF51905">
    <property type="entry name" value="FAD/NAD(P)-binding domain"/>
    <property type="match status" value="1"/>
</dbReference>
<dbReference type="InterPro" id="IPR033294">
    <property type="entry name" value="Erlin1/2"/>
</dbReference>
<dbReference type="AlphaFoldDB" id="A0A7J7N7I9"/>
<dbReference type="GO" id="GO:0031625">
    <property type="term" value="F:ubiquitin protein ligase binding"/>
    <property type="evidence" value="ECO:0007669"/>
    <property type="project" value="InterPro"/>
</dbReference>
<dbReference type="InterPro" id="IPR036188">
    <property type="entry name" value="FAD/NAD-bd_sf"/>
</dbReference>
<dbReference type="GO" id="GO:0005789">
    <property type="term" value="C:endoplasmic reticulum membrane"/>
    <property type="evidence" value="ECO:0007669"/>
    <property type="project" value="TreeGrafter"/>
</dbReference>
<comment type="similarity">
    <text evidence="2">Belongs to the band 7/mec-2 family.</text>
</comment>
<keyword evidence="5" id="KW-1185">Reference proteome</keyword>
<evidence type="ECO:0000313" key="5">
    <source>
        <dbReference type="Proteomes" id="UP000541444"/>
    </source>
</evidence>
<sequence>MMAGISEEEKKRLLHCVIIRGGPTGVEFSGELSDFIMKDVNEILSSFDIRLRQYATKHLTKCSVYLKKGVVKEVKSQGGRIGIDEWMHVPSVEDVFALGDCAGFLEKTGKQCVTKPTIPISIKHNFEQMEEERTKVLIAMERQMVAEKEAETQKKIALAEAEKNVQVSKILMEQKLMEKDSSKRQQEIENHMYMARAKSLVDADLYKVMKEVEASKLKLTPEYLELRFIESIANISKIFFGNKVPNMVYDQRLLGNFLKTAGRVEA</sequence>
<dbReference type="OrthoDB" id="77368at2759"/>
<organism evidence="4 5">
    <name type="scientific">Kingdonia uniflora</name>
    <dbReference type="NCBI Taxonomy" id="39325"/>
    <lineage>
        <taxon>Eukaryota</taxon>
        <taxon>Viridiplantae</taxon>
        <taxon>Streptophyta</taxon>
        <taxon>Embryophyta</taxon>
        <taxon>Tracheophyta</taxon>
        <taxon>Spermatophyta</taxon>
        <taxon>Magnoliopsida</taxon>
        <taxon>Ranunculales</taxon>
        <taxon>Circaeasteraceae</taxon>
        <taxon>Kingdonia</taxon>
    </lineage>
</organism>
<evidence type="ECO:0000256" key="3">
    <source>
        <dbReference type="ARBA" id="ARBA00023136"/>
    </source>
</evidence>
<dbReference type="PANTHER" id="PTHR15351:SF3">
    <property type="entry name" value="ERLIN"/>
    <property type="match status" value="1"/>
</dbReference>
<dbReference type="Proteomes" id="UP000541444">
    <property type="component" value="Unassembled WGS sequence"/>
</dbReference>
<name>A0A7J7N7I9_9MAGN</name>
<dbReference type="EMBL" id="JACGCM010001000">
    <property type="protein sequence ID" value="KAF6163097.1"/>
    <property type="molecule type" value="Genomic_DNA"/>
</dbReference>
<reference evidence="4 5" key="1">
    <citation type="journal article" date="2020" name="IScience">
        <title>Genome Sequencing of the Endangered Kingdonia uniflora (Circaeasteraceae, Ranunculales) Reveals Potential Mechanisms of Evolutionary Specialization.</title>
        <authorList>
            <person name="Sun Y."/>
            <person name="Deng T."/>
            <person name="Zhang A."/>
            <person name="Moore M.J."/>
            <person name="Landis J.B."/>
            <person name="Lin N."/>
            <person name="Zhang H."/>
            <person name="Zhang X."/>
            <person name="Huang J."/>
            <person name="Zhang X."/>
            <person name="Sun H."/>
            <person name="Wang H."/>
        </authorList>
    </citation>
    <scope>NUCLEOTIDE SEQUENCE [LARGE SCALE GENOMIC DNA]</scope>
    <source>
        <strain evidence="4">TB1705</strain>
        <tissue evidence="4">Leaf</tissue>
    </source>
</reference>
<evidence type="ECO:0000256" key="2">
    <source>
        <dbReference type="ARBA" id="ARBA00008164"/>
    </source>
</evidence>
<accession>A0A7J7N7I9</accession>
<comment type="subcellular location">
    <subcellularLocation>
        <location evidence="1">Membrane</location>
        <topology evidence="1">Single-pass membrane protein</topology>
    </subcellularLocation>
</comment>
<dbReference type="GO" id="GO:0032933">
    <property type="term" value="P:SREBP signaling pathway"/>
    <property type="evidence" value="ECO:0007669"/>
    <property type="project" value="TreeGrafter"/>
</dbReference>
<evidence type="ECO:0000313" key="4">
    <source>
        <dbReference type="EMBL" id="KAF6163097.1"/>
    </source>
</evidence>
<dbReference type="PANTHER" id="PTHR15351">
    <property type="entry name" value="ERLIN (ER LIPID RAFT ASSOCIATED PROTEIN) HOMOLOG"/>
    <property type="match status" value="1"/>
</dbReference>
<gene>
    <name evidence="4" type="ORF">GIB67_013796</name>
</gene>